<feature type="compositionally biased region" description="Low complexity" evidence="1">
    <location>
        <begin position="609"/>
        <end position="635"/>
    </location>
</feature>
<feature type="signal peptide" evidence="2">
    <location>
        <begin position="1"/>
        <end position="20"/>
    </location>
</feature>
<feature type="chain" id="PRO_5016430471" description="Pal1-domain-containing protein" evidence="2">
    <location>
        <begin position="21"/>
        <end position="676"/>
    </location>
</feature>
<reference evidence="3 4" key="1">
    <citation type="journal article" date="2018" name="Mol. Biol. Evol.">
        <title>Broad Genomic Sampling Reveals a Smut Pathogenic Ancestry of the Fungal Clade Ustilaginomycotina.</title>
        <authorList>
            <person name="Kijpornyongpan T."/>
            <person name="Mondo S.J."/>
            <person name="Barry K."/>
            <person name="Sandor L."/>
            <person name="Lee J."/>
            <person name="Lipzen A."/>
            <person name="Pangilinan J."/>
            <person name="LaButti K."/>
            <person name="Hainaut M."/>
            <person name="Henrissat B."/>
            <person name="Grigoriev I.V."/>
            <person name="Spatafora J.W."/>
            <person name="Aime M.C."/>
        </authorList>
    </citation>
    <scope>NUCLEOTIDE SEQUENCE [LARGE SCALE GENOMIC DNA]</scope>
    <source>
        <strain evidence="3 4">MCA 4198</strain>
    </source>
</reference>
<feature type="compositionally biased region" description="Basic and acidic residues" evidence="1">
    <location>
        <begin position="89"/>
        <end position="102"/>
    </location>
</feature>
<evidence type="ECO:0000313" key="3">
    <source>
        <dbReference type="EMBL" id="PWN89479.1"/>
    </source>
</evidence>
<dbReference type="STRING" id="215250.A0A316YJT9"/>
<evidence type="ECO:0008006" key="5">
    <source>
        <dbReference type="Google" id="ProtNLM"/>
    </source>
</evidence>
<evidence type="ECO:0000313" key="4">
    <source>
        <dbReference type="Proteomes" id="UP000245768"/>
    </source>
</evidence>
<feature type="compositionally biased region" description="Basic and acidic residues" evidence="1">
    <location>
        <begin position="515"/>
        <end position="530"/>
    </location>
</feature>
<name>A0A316YJT9_9BASI</name>
<feature type="compositionally biased region" description="Polar residues" evidence="1">
    <location>
        <begin position="476"/>
        <end position="489"/>
    </location>
</feature>
<evidence type="ECO:0000256" key="2">
    <source>
        <dbReference type="SAM" id="SignalP"/>
    </source>
</evidence>
<feature type="compositionally biased region" description="Low complexity" evidence="1">
    <location>
        <begin position="299"/>
        <end position="317"/>
    </location>
</feature>
<feature type="compositionally biased region" description="Polar residues" evidence="1">
    <location>
        <begin position="593"/>
        <end position="607"/>
    </location>
</feature>
<keyword evidence="4" id="KW-1185">Reference proteome</keyword>
<feature type="compositionally biased region" description="Polar residues" evidence="1">
    <location>
        <begin position="531"/>
        <end position="546"/>
    </location>
</feature>
<sequence length="676" mass="73860">MQLVASSLTVALALTSLVEGRPVATSFYSASSPDAALQPRQQSSPSHVYARHQYQRAFVPLNEEPRKQRGLQLRSTSPPVPPLPQQAQRRRDVLTTSHEEHLYSSSPTAKRSSDHVHIHEHDHGHLHGDDDGFHRHYGYLRDDGHDHVHIHDHEHQRHDYHGKDPHHHSKHWAEHHGLIRRLESDEPLSFKIGLGGIVTVEDGKQTAQEQRRRNISFSREVDSSKSRNKSIPSPDTSVPSQSLDERGLVGDLVKPLLAPLNIIPGFVTISNLLFGDDTSAGLLHQLGGLVLHVHVSHRNATSTDSTNASNKSSNSSTGEREYAFSLMASKNQRTQVYLSTINTNATTTENLDHGSSNRTMNAVQVLLPLVSEEGKASLLCATYASKPPSTLNLETCRDANATEDGTTSQRFSYNATDGRLEPMFATNATTPTSSKMHREHDTNALDSKDQGGMTAVRLQFVPIDEEEQPARDNHDNASSNDTAAKNNTSNHDEKLASAVNSDASTSSKQLPKVHQAQDDKHTEPSSDYRTDQTFGKSVYANATSDANDWDKESDGAVPASPAKPVKDDQPQLYLIESDRDQAQQEDKSDKTGNDTSSALAWKTSGTSRVAATDVADAPSTDSADDSTATNATSTDPDVEAAFRGAELSRQSTQDADESEQMNASATEGCPCRSVKK</sequence>
<dbReference type="RefSeq" id="XP_025376677.1">
    <property type="nucleotide sequence ID" value="XM_025523619.1"/>
</dbReference>
<feature type="region of interest" description="Disordered" evidence="1">
    <location>
        <begin position="203"/>
        <end position="243"/>
    </location>
</feature>
<feature type="region of interest" description="Disordered" evidence="1">
    <location>
        <begin position="426"/>
        <end position="453"/>
    </location>
</feature>
<dbReference type="OrthoDB" id="3366899at2759"/>
<dbReference type="EMBL" id="KZ819637">
    <property type="protein sequence ID" value="PWN89479.1"/>
    <property type="molecule type" value="Genomic_DNA"/>
</dbReference>
<feature type="compositionally biased region" description="Basic and acidic residues" evidence="1">
    <location>
        <begin position="203"/>
        <end position="212"/>
    </location>
</feature>
<feature type="compositionally biased region" description="Basic and acidic residues" evidence="1">
    <location>
        <begin position="436"/>
        <end position="449"/>
    </location>
</feature>
<keyword evidence="2" id="KW-0732">Signal</keyword>
<accession>A0A316YJT9</accession>
<protein>
    <recommendedName>
        <fullName evidence="5">Pal1-domain-containing protein</fullName>
    </recommendedName>
</protein>
<dbReference type="AlphaFoldDB" id="A0A316YJT9"/>
<feature type="compositionally biased region" description="Polar residues" evidence="1">
    <location>
        <begin position="498"/>
        <end position="509"/>
    </location>
</feature>
<feature type="compositionally biased region" description="Basic and acidic residues" evidence="1">
    <location>
        <begin position="111"/>
        <end position="129"/>
    </location>
</feature>
<feature type="region of interest" description="Disordered" evidence="1">
    <location>
        <begin position="465"/>
        <end position="676"/>
    </location>
</feature>
<evidence type="ECO:0000256" key="1">
    <source>
        <dbReference type="SAM" id="MobiDB-lite"/>
    </source>
</evidence>
<feature type="compositionally biased region" description="Basic and acidic residues" evidence="1">
    <location>
        <begin position="576"/>
        <end position="592"/>
    </location>
</feature>
<feature type="region of interest" description="Disordered" evidence="1">
    <location>
        <begin position="299"/>
        <end position="319"/>
    </location>
</feature>
<dbReference type="GeneID" id="37045535"/>
<feature type="compositionally biased region" description="Polar residues" evidence="1">
    <location>
        <begin position="229"/>
        <end position="242"/>
    </location>
</feature>
<proteinExistence type="predicted"/>
<organism evidence="3 4">
    <name type="scientific">Acaromyces ingoldii</name>
    <dbReference type="NCBI Taxonomy" id="215250"/>
    <lineage>
        <taxon>Eukaryota</taxon>
        <taxon>Fungi</taxon>
        <taxon>Dikarya</taxon>
        <taxon>Basidiomycota</taxon>
        <taxon>Ustilaginomycotina</taxon>
        <taxon>Exobasidiomycetes</taxon>
        <taxon>Exobasidiales</taxon>
        <taxon>Cryptobasidiaceae</taxon>
        <taxon>Acaromyces</taxon>
    </lineage>
</organism>
<dbReference type="InParanoid" id="A0A316YJT9"/>
<dbReference type="Proteomes" id="UP000245768">
    <property type="component" value="Unassembled WGS sequence"/>
</dbReference>
<gene>
    <name evidence="3" type="ORF">FA10DRAFT_280480</name>
</gene>
<feature type="region of interest" description="Disordered" evidence="1">
    <location>
        <begin position="60"/>
        <end position="129"/>
    </location>
</feature>